<dbReference type="Proteomes" id="UP000657574">
    <property type="component" value="Unassembled WGS sequence"/>
</dbReference>
<evidence type="ECO:0000256" key="1">
    <source>
        <dbReference type="SAM" id="MobiDB-lite"/>
    </source>
</evidence>
<organism evidence="2 3">
    <name type="scientific">Streptomyces brasiliensis</name>
    <dbReference type="NCBI Taxonomy" id="1954"/>
    <lineage>
        <taxon>Bacteria</taxon>
        <taxon>Bacillati</taxon>
        <taxon>Actinomycetota</taxon>
        <taxon>Actinomycetes</taxon>
        <taxon>Kitasatosporales</taxon>
        <taxon>Streptomycetaceae</taxon>
        <taxon>Streptomyces</taxon>
    </lineage>
</organism>
<sequence>MSASVATPTYTLLVKWVLKLRSVHTFSKWSKVSGQGTSEVEPAGRRAKGRIQ</sequence>
<evidence type="ECO:0000313" key="3">
    <source>
        <dbReference type="Proteomes" id="UP000657574"/>
    </source>
</evidence>
<dbReference type="AlphaFoldDB" id="A0A917L039"/>
<dbReference type="EMBL" id="BMQA01000022">
    <property type="protein sequence ID" value="GGJ38452.1"/>
    <property type="molecule type" value="Genomic_DNA"/>
</dbReference>
<comment type="caution">
    <text evidence="2">The sequence shown here is derived from an EMBL/GenBank/DDBJ whole genome shotgun (WGS) entry which is preliminary data.</text>
</comment>
<reference evidence="2" key="2">
    <citation type="submission" date="2020-09" db="EMBL/GenBank/DDBJ databases">
        <authorList>
            <person name="Sun Q."/>
            <person name="Ohkuma M."/>
        </authorList>
    </citation>
    <scope>NUCLEOTIDE SEQUENCE</scope>
    <source>
        <strain evidence="2">JCM 3086</strain>
    </source>
</reference>
<name>A0A917L039_9ACTN</name>
<keyword evidence="3" id="KW-1185">Reference proteome</keyword>
<gene>
    <name evidence="2" type="ORF">GCM10010121_056960</name>
</gene>
<dbReference type="RefSeq" id="WP_189314137.1">
    <property type="nucleotide sequence ID" value="NZ_BMQA01000022.1"/>
</dbReference>
<feature type="region of interest" description="Disordered" evidence="1">
    <location>
        <begin position="33"/>
        <end position="52"/>
    </location>
</feature>
<accession>A0A917L039</accession>
<protein>
    <submittedName>
        <fullName evidence="2">Uncharacterized protein</fullName>
    </submittedName>
</protein>
<reference evidence="2" key="1">
    <citation type="journal article" date="2014" name="Int. J. Syst. Evol. Microbiol.">
        <title>Complete genome sequence of Corynebacterium casei LMG S-19264T (=DSM 44701T), isolated from a smear-ripened cheese.</title>
        <authorList>
            <consortium name="US DOE Joint Genome Institute (JGI-PGF)"/>
            <person name="Walter F."/>
            <person name="Albersmeier A."/>
            <person name="Kalinowski J."/>
            <person name="Ruckert C."/>
        </authorList>
    </citation>
    <scope>NUCLEOTIDE SEQUENCE</scope>
    <source>
        <strain evidence="2">JCM 3086</strain>
    </source>
</reference>
<proteinExistence type="predicted"/>
<evidence type="ECO:0000313" key="2">
    <source>
        <dbReference type="EMBL" id="GGJ38452.1"/>
    </source>
</evidence>